<organism evidence="4 5">
    <name type="scientific">Pseudovirgaria hyperparasitica</name>
    <dbReference type="NCBI Taxonomy" id="470096"/>
    <lineage>
        <taxon>Eukaryota</taxon>
        <taxon>Fungi</taxon>
        <taxon>Dikarya</taxon>
        <taxon>Ascomycota</taxon>
        <taxon>Pezizomycotina</taxon>
        <taxon>Dothideomycetes</taxon>
        <taxon>Dothideomycetes incertae sedis</taxon>
        <taxon>Acrospermales</taxon>
        <taxon>Acrospermaceae</taxon>
        <taxon>Pseudovirgaria</taxon>
    </lineage>
</organism>
<accession>A0A6A6WFM1</accession>
<dbReference type="Pfam" id="PF13934">
    <property type="entry name" value="ELYS"/>
    <property type="match status" value="1"/>
</dbReference>
<keyword evidence="2" id="KW-0539">Nucleus</keyword>
<proteinExistence type="predicted"/>
<dbReference type="EMBL" id="ML996567">
    <property type="protein sequence ID" value="KAF2760696.1"/>
    <property type="molecule type" value="Genomic_DNA"/>
</dbReference>
<dbReference type="OrthoDB" id="20729at2759"/>
<name>A0A6A6WFM1_9PEZI</name>
<comment type="subcellular location">
    <subcellularLocation>
        <location evidence="1">Nucleus</location>
    </subcellularLocation>
</comment>
<dbReference type="RefSeq" id="XP_033603147.1">
    <property type="nucleotide sequence ID" value="XM_033743381.1"/>
</dbReference>
<dbReference type="Proteomes" id="UP000799437">
    <property type="component" value="Unassembled WGS sequence"/>
</dbReference>
<evidence type="ECO:0000313" key="4">
    <source>
        <dbReference type="EMBL" id="KAF2760696.1"/>
    </source>
</evidence>
<protein>
    <recommendedName>
        <fullName evidence="3">ELYS-like domain-containing protein</fullName>
    </recommendedName>
</protein>
<evidence type="ECO:0000313" key="5">
    <source>
        <dbReference type="Proteomes" id="UP000799437"/>
    </source>
</evidence>
<evidence type="ECO:0000256" key="1">
    <source>
        <dbReference type="ARBA" id="ARBA00004123"/>
    </source>
</evidence>
<evidence type="ECO:0000256" key="2">
    <source>
        <dbReference type="ARBA" id="ARBA00023242"/>
    </source>
</evidence>
<feature type="domain" description="ELYS-like" evidence="3">
    <location>
        <begin position="39"/>
        <end position="257"/>
    </location>
</feature>
<keyword evidence="5" id="KW-1185">Reference proteome</keyword>
<sequence>MALEFSNDGFNALFGEFADFTYPPALQAEIASRRRTLGQLFFDRMLLSSKVKHANSYPPRTNKDLRALYNRVGSAPVNETLKQSLIYYILKDVHSKNDPSALEQFVDTFHLPAKYWRCVEGFWLLDHLEWSNAVDSLVHPAVIPPTFPDEILLALLYHAKDEHPDLPIVYHNTIHAPLVATEVLDLYFSHLAHISVTEAFGFLRNRPEDEQEHLLHILIRQGLADSRDSPRANRGVELIELPFSEEENTIFENYLLEGNGKTYHGARDAVMVRKMATGKFQEALTIAKQLKGRRIDDMTWDPIKSAISQGLGPRQRVDGAMFH</sequence>
<dbReference type="InterPro" id="IPR025151">
    <property type="entry name" value="ELYS_dom"/>
</dbReference>
<reference evidence="4" key="1">
    <citation type="journal article" date="2020" name="Stud. Mycol.">
        <title>101 Dothideomycetes genomes: a test case for predicting lifestyles and emergence of pathogens.</title>
        <authorList>
            <person name="Haridas S."/>
            <person name="Albert R."/>
            <person name="Binder M."/>
            <person name="Bloem J."/>
            <person name="Labutti K."/>
            <person name="Salamov A."/>
            <person name="Andreopoulos B."/>
            <person name="Baker S."/>
            <person name="Barry K."/>
            <person name="Bills G."/>
            <person name="Bluhm B."/>
            <person name="Cannon C."/>
            <person name="Castanera R."/>
            <person name="Culley D."/>
            <person name="Daum C."/>
            <person name="Ezra D."/>
            <person name="Gonzalez J."/>
            <person name="Henrissat B."/>
            <person name="Kuo A."/>
            <person name="Liang C."/>
            <person name="Lipzen A."/>
            <person name="Lutzoni F."/>
            <person name="Magnuson J."/>
            <person name="Mondo S."/>
            <person name="Nolan M."/>
            <person name="Ohm R."/>
            <person name="Pangilinan J."/>
            <person name="Park H.-J."/>
            <person name="Ramirez L."/>
            <person name="Alfaro M."/>
            <person name="Sun H."/>
            <person name="Tritt A."/>
            <person name="Yoshinaga Y."/>
            <person name="Zwiers L.-H."/>
            <person name="Turgeon B."/>
            <person name="Goodwin S."/>
            <person name="Spatafora J."/>
            <person name="Crous P."/>
            <person name="Grigoriev I."/>
        </authorList>
    </citation>
    <scope>NUCLEOTIDE SEQUENCE</scope>
    <source>
        <strain evidence="4">CBS 121739</strain>
    </source>
</reference>
<dbReference type="GeneID" id="54484435"/>
<evidence type="ECO:0000259" key="3">
    <source>
        <dbReference type="Pfam" id="PF13934"/>
    </source>
</evidence>
<dbReference type="AlphaFoldDB" id="A0A6A6WFM1"/>
<dbReference type="GO" id="GO:0005634">
    <property type="term" value="C:nucleus"/>
    <property type="evidence" value="ECO:0007669"/>
    <property type="project" value="UniProtKB-SubCell"/>
</dbReference>
<gene>
    <name evidence="4" type="ORF">EJ05DRAFT_473323</name>
</gene>